<dbReference type="AlphaFoldDB" id="A0A5J4Z0D9"/>
<organism evidence="1 2">
    <name type="scientific">Porphyridium purpureum</name>
    <name type="common">Red alga</name>
    <name type="synonym">Porphyridium cruentum</name>
    <dbReference type="NCBI Taxonomy" id="35688"/>
    <lineage>
        <taxon>Eukaryota</taxon>
        <taxon>Rhodophyta</taxon>
        <taxon>Bangiophyceae</taxon>
        <taxon>Porphyridiales</taxon>
        <taxon>Porphyridiaceae</taxon>
        <taxon>Porphyridium</taxon>
    </lineage>
</organism>
<evidence type="ECO:0000313" key="2">
    <source>
        <dbReference type="Proteomes" id="UP000324585"/>
    </source>
</evidence>
<sequence length="217" mass="25015">MPTSQYSFHVSNLNQLQADAASLDLTVHGQLLHFRRELVNLRLPETTVVSRGSLLHCAATLRVDIDRIYLSERWSLEATSKHWVWVCVLQVQNLFPVSVRGPPAVDQVTHIHRSHHTNEQGEQNDCAYHPVQNVGRTRQNDDEHAHHDHQHDDQNEGVRRQEVEYPLYHCIHLLREVPKNPAAVRHTRTHTRSFAAGDAARSRGELKLKWRVRCGNI</sequence>
<evidence type="ECO:0000313" key="1">
    <source>
        <dbReference type="EMBL" id="KAA8496532.1"/>
    </source>
</evidence>
<accession>A0A5J4Z0D9</accession>
<proteinExistence type="predicted"/>
<comment type="caution">
    <text evidence="1">The sequence shown here is derived from an EMBL/GenBank/DDBJ whole genome shotgun (WGS) entry which is preliminary data.</text>
</comment>
<dbReference type="EMBL" id="VRMN01000002">
    <property type="protein sequence ID" value="KAA8496532.1"/>
    <property type="molecule type" value="Genomic_DNA"/>
</dbReference>
<dbReference type="Proteomes" id="UP000324585">
    <property type="component" value="Unassembled WGS sequence"/>
</dbReference>
<keyword evidence="2" id="KW-1185">Reference proteome</keyword>
<gene>
    <name evidence="1" type="ORF">FVE85_0261</name>
</gene>
<name>A0A5J4Z0D9_PORPP</name>
<protein>
    <submittedName>
        <fullName evidence="1">Uncharacterized protein</fullName>
    </submittedName>
</protein>
<reference evidence="2" key="1">
    <citation type="journal article" date="2019" name="Nat. Commun.">
        <title>Expansion of phycobilisome linker gene families in mesophilic red algae.</title>
        <authorList>
            <person name="Lee J."/>
            <person name="Kim D."/>
            <person name="Bhattacharya D."/>
            <person name="Yoon H.S."/>
        </authorList>
    </citation>
    <scope>NUCLEOTIDE SEQUENCE [LARGE SCALE GENOMIC DNA]</scope>
    <source>
        <strain evidence="2">CCMP 1328</strain>
    </source>
</reference>